<feature type="domain" description="Response regulatory" evidence="10">
    <location>
        <begin position="2"/>
        <end position="114"/>
    </location>
</feature>
<dbReference type="EMBL" id="LPZR01000185">
    <property type="protein sequence ID" value="KYO50975.1"/>
    <property type="molecule type" value="Genomic_DNA"/>
</dbReference>
<dbReference type="InterPro" id="IPR058031">
    <property type="entry name" value="AAA_lid_NorR"/>
</dbReference>
<dbReference type="PANTHER" id="PTHR32071:SF21">
    <property type="entry name" value="TRANSCRIPTIONAL REGULATORY PROTEIN FLGR"/>
    <property type="match status" value="1"/>
</dbReference>
<keyword evidence="6" id="KW-0010">Activator</keyword>
<dbReference type="Gene3D" id="3.40.50.300">
    <property type="entry name" value="P-loop containing nucleotide triphosphate hydrolases"/>
    <property type="match status" value="1"/>
</dbReference>
<keyword evidence="8" id="KW-0597">Phosphoprotein</keyword>
<dbReference type="SUPFAM" id="SSF52540">
    <property type="entry name" value="P-loop containing nucleoside triphosphate hydrolases"/>
    <property type="match status" value="1"/>
</dbReference>
<dbReference type="Gene3D" id="3.40.50.2300">
    <property type="match status" value="1"/>
</dbReference>
<gene>
    <name evidence="11" type="ORF">AUP44_10915</name>
</gene>
<dbReference type="GO" id="GO:0000160">
    <property type="term" value="P:phosphorelay signal transduction system"/>
    <property type="evidence" value="ECO:0007669"/>
    <property type="project" value="UniProtKB-KW"/>
</dbReference>
<dbReference type="RefSeq" id="WP_062767239.1">
    <property type="nucleotide sequence ID" value="NZ_CP121045.1"/>
</dbReference>
<dbReference type="PROSITE" id="PS00675">
    <property type="entry name" value="SIGMA54_INTERACT_1"/>
    <property type="match status" value="1"/>
</dbReference>
<evidence type="ECO:0000259" key="9">
    <source>
        <dbReference type="PROSITE" id="PS50045"/>
    </source>
</evidence>
<dbReference type="Pfam" id="PF25601">
    <property type="entry name" value="AAA_lid_14"/>
    <property type="match status" value="1"/>
</dbReference>
<dbReference type="InterPro" id="IPR025943">
    <property type="entry name" value="Sigma_54_int_dom_ATP-bd_2"/>
</dbReference>
<dbReference type="Pfam" id="PF02954">
    <property type="entry name" value="HTH_8"/>
    <property type="match status" value="1"/>
</dbReference>
<dbReference type="PRINTS" id="PR01590">
    <property type="entry name" value="HTHFIS"/>
</dbReference>
<dbReference type="SUPFAM" id="SSF52172">
    <property type="entry name" value="CheY-like"/>
    <property type="match status" value="1"/>
</dbReference>
<dbReference type="Gene3D" id="1.10.8.60">
    <property type="match status" value="1"/>
</dbReference>
<feature type="domain" description="Sigma-54 factor interaction" evidence="9">
    <location>
        <begin position="120"/>
        <end position="349"/>
    </location>
</feature>
<dbReference type="FunFam" id="3.40.50.300:FF:000006">
    <property type="entry name" value="DNA-binding transcriptional regulator NtrC"/>
    <property type="match status" value="1"/>
</dbReference>
<dbReference type="GO" id="GO:0043565">
    <property type="term" value="F:sequence-specific DNA binding"/>
    <property type="evidence" value="ECO:0007669"/>
    <property type="project" value="InterPro"/>
</dbReference>
<dbReference type="InterPro" id="IPR002078">
    <property type="entry name" value="Sigma_54_int"/>
</dbReference>
<dbReference type="InterPro" id="IPR009057">
    <property type="entry name" value="Homeodomain-like_sf"/>
</dbReference>
<comment type="caution">
    <text evidence="11">The sequence shown here is derived from an EMBL/GenBank/DDBJ whole genome shotgun (WGS) entry which is preliminary data.</text>
</comment>
<dbReference type="CDD" id="cd00009">
    <property type="entry name" value="AAA"/>
    <property type="match status" value="1"/>
</dbReference>
<dbReference type="SUPFAM" id="SSF46689">
    <property type="entry name" value="Homeodomain-like"/>
    <property type="match status" value="1"/>
</dbReference>
<dbReference type="AlphaFoldDB" id="A0A162KD31"/>
<evidence type="ECO:0000313" key="12">
    <source>
        <dbReference type="Proteomes" id="UP000075787"/>
    </source>
</evidence>
<dbReference type="PROSITE" id="PS50045">
    <property type="entry name" value="SIGMA54_INTERACT_4"/>
    <property type="match status" value="1"/>
</dbReference>
<dbReference type="InterPro" id="IPR025662">
    <property type="entry name" value="Sigma_54_int_dom_ATP-bd_1"/>
</dbReference>
<evidence type="ECO:0000256" key="5">
    <source>
        <dbReference type="ARBA" id="ARBA00023125"/>
    </source>
</evidence>
<evidence type="ECO:0000256" key="1">
    <source>
        <dbReference type="ARBA" id="ARBA00022741"/>
    </source>
</evidence>
<dbReference type="InterPro" id="IPR027417">
    <property type="entry name" value="P-loop_NTPase"/>
</dbReference>
<dbReference type="GeneID" id="97242326"/>
<dbReference type="GO" id="GO:0006355">
    <property type="term" value="P:regulation of DNA-templated transcription"/>
    <property type="evidence" value="ECO:0007669"/>
    <property type="project" value="InterPro"/>
</dbReference>
<evidence type="ECO:0000256" key="7">
    <source>
        <dbReference type="ARBA" id="ARBA00023163"/>
    </source>
</evidence>
<proteinExistence type="predicted"/>
<dbReference type="Gene3D" id="1.10.10.60">
    <property type="entry name" value="Homeodomain-like"/>
    <property type="match status" value="1"/>
</dbReference>
<organism evidence="11 12">
    <name type="scientific">Tistrella mobilis</name>
    <dbReference type="NCBI Taxonomy" id="171437"/>
    <lineage>
        <taxon>Bacteria</taxon>
        <taxon>Pseudomonadati</taxon>
        <taxon>Pseudomonadota</taxon>
        <taxon>Alphaproteobacteria</taxon>
        <taxon>Geminicoccales</taxon>
        <taxon>Geminicoccaceae</taxon>
        <taxon>Tistrella</taxon>
    </lineage>
</organism>
<dbReference type="InterPro" id="IPR003593">
    <property type="entry name" value="AAA+_ATPase"/>
</dbReference>
<dbReference type="SMART" id="SM00382">
    <property type="entry name" value="AAA"/>
    <property type="match status" value="1"/>
</dbReference>
<dbReference type="InterPro" id="IPR025944">
    <property type="entry name" value="Sigma_54_int_dom_CS"/>
</dbReference>
<evidence type="ECO:0000259" key="10">
    <source>
        <dbReference type="PROSITE" id="PS50110"/>
    </source>
</evidence>
<feature type="modified residue" description="4-aspartylphosphate" evidence="8">
    <location>
        <position position="52"/>
    </location>
</feature>
<sequence length="512" mass="54757">MRLLIIGSLGGQIGAATRIAVSRGAKVSQVPDVEAALDHLRAGHGAELVMVDVGLDIGRLVRSLEQERIHVSVVACGVGADAQAAVRAIKAGAREYIPLPPDPELIAAVLEAVASEDHALIFRDPAMERVVSLAEQIAPADATVLITGESGTGKEVMARFLHRKSRRADQRFVSVNCAAIPENLLESELFGHEKGAFTGAVARRVGKFEEADGGTLLLDEISEMDPRLQAKLLRVIQEREVDRVGGTRPVKVDIRLIATSNRNLEDEVRRGNFREDLYFRLNVVNLRLPSLRERPSDVASLADHFVQRYAAANALPDRPLSPDARNLLLGYDWPGNVRELENTMHRAVLLARGTEIGAEAIMLADGTSLATAAARRQDFQPPRAPAAPAAPAGVPAHNPYANPYGGPPAAYGVPPVAYGQPAGFAPAAPAAPVAADDEDATRALVGRTVAEVERDLIINTIQHCLGNRTHAATILGISIRTLRNKLKLYAEEGVAVPPPAGGDFERSGAYDR</sequence>
<name>A0A162KD31_9PROT</name>
<protein>
    <submittedName>
        <fullName evidence="11">AAA family ATPase</fullName>
    </submittedName>
</protein>
<dbReference type="InterPro" id="IPR001789">
    <property type="entry name" value="Sig_transdc_resp-reg_receiver"/>
</dbReference>
<keyword evidence="1" id="KW-0547">Nucleotide-binding</keyword>
<dbReference type="OrthoDB" id="9770562at2"/>
<keyword evidence="7" id="KW-0804">Transcription</keyword>
<dbReference type="Pfam" id="PF00158">
    <property type="entry name" value="Sigma54_activat"/>
    <property type="match status" value="1"/>
</dbReference>
<keyword evidence="2" id="KW-0067">ATP-binding</keyword>
<dbReference type="InterPro" id="IPR011006">
    <property type="entry name" value="CheY-like_superfamily"/>
</dbReference>
<evidence type="ECO:0000256" key="2">
    <source>
        <dbReference type="ARBA" id="ARBA00022840"/>
    </source>
</evidence>
<dbReference type="PROSITE" id="PS00688">
    <property type="entry name" value="SIGMA54_INTERACT_3"/>
    <property type="match status" value="1"/>
</dbReference>
<evidence type="ECO:0000256" key="6">
    <source>
        <dbReference type="ARBA" id="ARBA00023159"/>
    </source>
</evidence>
<dbReference type="GO" id="GO:0005524">
    <property type="term" value="F:ATP binding"/>
    <property type="evidence" value="ECO:0007669"/>
    <property type="project" value="UniProtKB-KW"/>
</dbReference>
<keyword evidence="5" id="KW-0238">DNA-binding</keyword>
<dbReference type="PANTHER" id="PTHR32071">
    <property type="entry name" value="TRANSCRIPTIONAL REGULATORY PROTEIN"/>
    <property type="match status" value="1"/>
</dbReference>
<dbReference type="InterPro" id="IPR002197">
    <property type="entry name" value="HTH_Fis"/>
</dbReference>
<dbReference type="PROSITE" id="PS00676">
    <property type="entry name" value="SIGMA54_INTERACT_2"/>
    <property type="match status" value="1"/>
</dbReference>
<dbReference type="PROSITE" id="PS50110">
    <property type="entry name" value="RESPONSE_REGULATORY"/>
    <property type="match status" value="1"/>
</dbReference>
<accession>A0A162KD31</accession>
<evidence type="ECO:0000256" key="4">
    <source>
        <dbReference type="ARBA" id="ARBA00023015"/>
    </source>
</evidence>
<keyword evidence="3" id="KW-0902">Two-component regulatory system</keyword>
<dbReference type="Proteomes" id="UP000075787">
    <property type="component" value="Unassembled WGS sequence"/>
</dbReference>
<evidence type="ECO:0000256" key="3">
    <source>
        <dbReference type="ARBA" id="ARBA00023012"/>
    </source>
</evidence>
<evidence type="ECO:0000313" key="11">
    <source>
        <dbReference type="EMBL" id="KYO50975.1"/>
    </source>
</evidence>
<reference evidence="11 12" key="1">
    <citation type="submission" date="2015-12" db="EMBL/GenBank/DDBJ databases">
        <title>Genome sequence of Tistrella mobilis MCCC 1A02139.</title>
        <authorList>
            <person name="Lu L."/>
            <person name="Lai Q."/>
            <person name="Shao Z."/>
            <person name="Qian P."/>
        </authorList>
    </citation>
    <scope>NUCLEOTIDE SEQUENCE [LARGE SCALE GENOMIC DNA]</scope>
    <source>
        <strain evidence="11 12">MCCC 1A02139</strain>
    </source>
</reference>
<keyword evidence="4" id="KW-0805">Transcription regulation</keyword>
<evidence type="ECO:0000256" key="8">
    <source>
        <dbReference type="PROSITE-ProRule" id="PRU00169"/>
    </source>
</evidence>